<dbReference type="HOGENOM" id="CLU_009289_6_5_11"/>
<dbReference type="PANTHER" id="PTHR30627">
    <property type="entry name" value="PEPTIDOGLYCAN D,D-TRANSPEPTIDASE"/>
    <property type="match status" value="1"/>
</dbReference>
<dbReference type="EC" id="2.4.1.129" evidence="7"/>
<evidence type="ECO:0000256" key="3">
    <source>
        <dbReference type="ARBA" id="ARBA00023136"/>
    </source>
</evidence>
<gene>
    <name evidence="7" type="ordered locus">Srot_1081</name>
</gene>
<evidence type="ECO:0000256" key="2">
    <source>
        <dbReference type="ARBA" id="ARBA00007171"/>
    </source>
</evidence>
<dbReference type="KEGG" id="srt:Srot_1081"/>
<keyword evidence="7" id="KW-0328">Glycosyltransferase</keyword>
<keyword evidence="4" id="KW-0812">Transmembrane</keyword>
<reference evidence="7 8" key="1">
    <citation type="journal article" date="2010" name="Stand. Genomic Sci.">
        <title>Complete genome sequence of Segniliparus rotundus type strain (CDC 1076).</title>
        <authorList>
            <person name="Sikorski J."/>
            <person name="Lapidus A."/>
            <person name="Copeland A."/>
            <person name="Misra M."/>
            <person name="Glavina Del Rio T."/>
            <person name="Nolan M."/>
            <person name="Lucas S."/>
            <person name="Chen F."/>
            <person name="Tice H."/>
            <person name="Cheng J.F."/>
            <person name="Jando M."/>
            <person name="Schneider S."/>
            <person name="Bruce D."/>
            <person name="Goodwin L."/>
            <person name="Pitluck S."/>
            <person name="Liolios K."/>
            <person name="Mikhailova N."/>
            <person name="Pati A."/>
            <person name="Ivanova N."/>
            <person name="Mavromatis K."/>
            <person name="Chen A."/>
            <person name="Palaniappan K."/>
            <person name="Chertkov O."/>
            <person name="Land M."/>
            <person name="Hauser L."/>
            <person name="Chang Y.J."/>
            <person name="Jeffries C.D."/>
            <person name="Brettin T."/>
            <person name="Detter J.C."/>
            <person name="Han C."/>
            <person name="Rohde M."/>
            <person name="Goker M."/>
            <person name="Bristow J."/>
            <person name="Eisen J.A."/>
            <person name="Markowitz V."/>
            <person name="Hugenholtz P."/>
            <person name="Kyrpides N.C."/>
            <person name="Klenk H.P."/>
        </authorList>
    </citation>
    <scope>NUCLEOTIDE SEQUENCE [LARGE SCALE GENOMIC DNA]</scope>
    <source>
        <strain evidence="8">ATCC BAA-972 / CDC 1076 / CIP 108378 / DSM 44985 / JCM 13578</strain>
    </source>
</reference>
<sequence length="626" mass="67282">MSDRARRTAFAAARAPLAKLRGPLHWFTARRRVGLAVTYLALGAVAVQLVFIQTIWADHYNSEAANQRSVTIVDPAVRGVITDRNGRKLAFTVQLRKLTFQPQRIQAKFEKEHAAHPATAPAAQDKLAQIAKGVHDALGGSVGETELLANLRSDKSFVYLAKQVDPQVAEKISERFPDVGSEPQNVRVYPNDSLGANLVGSTGDEGHGQIGLEASLDSELAGHDGAVTYDRTSDGGVIPGSWRDRRPAVNGSDVQLTIDADTQYYVQERLQEALVKSGAKHVSAVVLDAKTGEVLAMANDSTFNPALGLGNANPDSLGNLAVSSPFEPGSVNKVITASGVIEYGLSTPDEVIPVPGLLQMGGATIHDFLGHGTLHYTTTGIFGFSSNIGTLMLAQRLGEDRFMDLVNKFGLGQRTDVGLPGESEGQVPPRDQWSGSTFANLPIGQGLSMTLLQMTDMYQAIANDGLRMPPRIIRSIAGRLEPRPAGVQVVRPESARTVRDMFRAITQKDPMGYQQGTGSTARVAGYQISGKTGTGQQVNPDCGCYYEDFHNNITFAGIAPADNPRFVVGLYMDAPPRGADGSGHQTAAPLFHEIAQWMLTHYDVPLSPEPAPWFTLNEDAPSQDPR</sequence>
<dbReference type="Gene3D" id="3.90.1310.10">
    <property type="entry name" value="Penicillin-binding protein 2a (Domain 2)"/>
    <property type="match status" value="1"/>
</dbReference>
<dbReference type="RefSeq" id="WP_013138010.1">
    <property type="nucleotide sequence ID" value="NC_014168.1"/>
</dbReference>
<dbReference type="InterPro" id="IPR001460">
    <property type="entry name" value="PCN-bd_Tpept"/>
</dbReference>
<dbReference type="Pfam" id="PF03717">
    <property type="entry name" value="PBP_dimer"/>
    <property type="match status" value="1"/>
</dbReference>
<dbReference type="InterPro" id="IPR005311">
    <property type="entry name" value="PBP_dimer"/>
</dbReference>
<dbReference type="GO" id="GO:0016757">
    <property type="term" value="F:glycosyltransferase activity"/>
    <property type="evidence" value="ECO:0007669"/>
    <property type="project" value="UniProtKB-KW"/>
</dbReference>
<dbReference type="Gene3D" id="3.30.450.330">
    <property type="match status" value="1"/>
</dbReference>
<name>D6ZF30_SEGRD</name>
<evidence type="ECO:0000256" key="1">
    <source>
        <dbReference type="ARBA" id="ARBA00004370"/>
    </source>
</evidence>
<evidence type="ECO:0000313" key="8">
    <source>
        <dbReference type="Proteomes" id="UP000002247"/>
    </source>
</evidence>
<comment type="similarity">
    <text evidence="2">Belongs to the transpeptidase family.</text>
</comment>
<keyword evidence="3 4" id="KW-0472">Membrane</keyword>
<feature type="domain" description="Penicillin-binding protein dimerisation" evidence="6">
    <location>
        <begin position="74"/>
        <end position="238"/>
    </location>
</feature>
<dbReference type="GO" id="GO:0071555">
    <property type="term" value="P:cell wall organization"/>
    <property type="evidence" value="ECO:0007669"/>
    <property type="project" value="TreeGrafter"/>
</dbReference>
<dbReference type="GO" id="GO:0005886">
    <property type="term" value="C:plasma membrane"/>
    <property type="evidence" value="ECO:0007669"/>
    <property type="project" value="TreeGrafter"/>
</dbReference>
<comment type="subcellular location">
    <subcellularLocation>
        <location evidence="1">Membrane</location>
    </subcellularLocation>
</comment>
<organism evidence="7 8">
    <name type="scientific">Segniliparus rotundus (strain ATCC BAA-972 / CDC 1076 / CIP 108378 / DSM 44985 / JCM 13578)</name>
    <dbReference type="NCBI Taxonomy" id="640132"/>
    <lineage>
        <taxon>Bacteria</taxon>
        <taxon>Bacillati</taxon>
        <taxon>Actinomycetota</taxon>
        <taxon>Actinomycetes</taxon>
        <taxon>Mycobacteriales</taxon>
        <taxon>Segniliparaceae</taxon>
        <taxon>Segniliparus</taxon>
    </lineage>
</organism>
<evidence type="ECO:0000259" key="6">
    <source>
        <dbReference type="Pfam" id="PF03717"/>
    </source>
</evidence>
<dbReference type="OrthoDB" id="9789078at2"/>
<dbReference type="Proteomes" id="UP000002247">
    <property type="component" value="Chromosome"/>
</dbReference>
<dbReference type="InterPro" id="IPR012338">
    <property type="entry name" value="Beta-lactam/transpept-like"/>
</dbReference>
<feature type="transmembrane region" description="Helical" evidence="4">
    <location>
        <begin position="33"/>
        <end position="56"/>
    </location>
</feature>
<dbReference type="AlphaFoldDB" id="D6ZF30"/>
<dbReference type="Pfam" id="PF00905">
    <property type="entry name" value="Transpeptidase"/>
    <property type="match status" value="1"/>
</dbReference>
<keyword evidence="8" id="KW-1185">Reference proteome</keyword>
<keyword evidence="7" id="KW-0808">Transferase</keyword>
<dbReference type="InterPro" id="IPR050515">
    <property type="entry name" value="Beta-lactam/transpept"/>
</dbReference>
<dbReference type="eggNOG" id="COG0768">
    <property type="taxonomic scope" value="Bacteria"/>
</dbReference>
<dbReference type="Gene3D" id="3.40.710.10">
    <property type="entry name" value="DD-peptidase/beta-lactamase superfamily"/>
    <property type="match status" value="1"/>
</dbReference>
<dbReference type="PANTHER" id="PTHR30627:SF1">
    <property type="entry name" value="PEPTIDOGLYCAN D,D-TRANSPEPTIDASE FTSI"/>
    <property type="match status" value="1"/>
</dbReference>
<keyword evidence="4" id="KW-1133">Transmembrane helix</keyword>
<evidence type="ECO:0000259" key="5">
    <source>
        <dbReference type="Pfam" id="PF00905"/>
    </source>
</evidence>
<dbReference type="InterPro" id="IPR036138">
    <property type="entry name" value="PBP_dimer_sf"/>
</dbReference>
<accession>D6ZF30</accession>
<dbReference type="SUPFAM" id="SSF56519">
    <property type="entry name" value="Penicillin binding protein dimerisation domain"/>
    <property type="match status" value="1"/>
</dbReference>
<dbReference type="SUPFAM" id="SSF56601">
    <property type="entry name" value="beta-lactamase/transpeptidase-like"/>
    <property type="match status" value="1"/>
</dbReference>
<dbReference type="STRING" id="640132.Srot_1081"/>
<feature type="domain" description="Penicillin-binding protein transpeptidase" evidence="5">
    <location>
        <begin position="283"/>
        <end position="595"/>
    </location>
</feature>
<protein>
    <submittedName>
        <fullName evidence="7">Peptidoglycan glycosyltransferase</fullName>
        <ecNumber evidence="7">2.4.1.129</ecNumber>
    </submittedName>
</protein>
<evidence type="ECO:0000313" key="7">
    <source>
        <dbReference type="EMBL" id="ADG97554.1"/>
    </source>
</evidence>
<dbReference type="GO" id="GO:0008658">
    <property type="term" value="F:penicillin binding"/>
    <property type="evidence" value="ECO:0007669"/>
    <property type="project" value="InterPro"/>
</dbReference>
<dbReference type="EMBL" id="CP001958">
    <property type="protein sequence ID" value="ADG97554.1"/>
    <property type="molecule type" value="Genomic_DNA"/>
</dbReference>
<evidence type="ECO:0000256" key="4">
    <source>
        <dbReference type="SAM" id="Phobius"/>
    </source>
</evidence>
<proteinExistence type="inferred from homology"/>